<dbReference type="KEGG" id="ari:UM93_13300"/>
<accession>A0A0D4C0V9</accession>
<feature type="region of interest" description="Disordered" evidence="1">
    <location>
        <begin position="1"/>
        <end position="23"/>
    </location>
</feature>
<keyword evidence="3" id="KW-1185">Reference proteome</keyword>
<dbReference type="HOGENOM" id="CLU_1187976_0_0_11"/>
<proteinExistence type="predicted"/>
<gene>
    <name evidence="2" type="ORF">UM93_13300</name>
</gene>
<sequence>MNSSSPSSSASATASASASTEPSSSLTAAQTKVFLEAQKRLAAVPGFQLTPVIKLPGAAMKSTIVVDPRSQSWRALITAKDYSIEMIRTDATTWVKAPQQYWKDFKLPADLVAKAGAGKFVVLTGDTGKRVAAQFDYTNFLLTLASASQTKATSLLPPQAGSQLGPQYVVQANNTTNVATLDAAGNIASVSFVDPGKVETVVPIKALAGSPNITPPGVNDIVTFPMSTPSNSK</sequence>
<reference evidence="2 3" key="1">
    <citation type="journal article" date="2015" name="Genome Announc.">
        <title>Complete Genome Sequencing of Protease-Producing Novel Arthrobacter sp. Strain IHBB 11108 Using PacBio Single-Molecule Real-Time Sequencing Technology.</title>
        <authorList>
            <person name="Kiran S."/>
            <person name="Swarnkar M.K."/>
            <person name="Pal M."/>
            <person name="Thakur R."/>
            <person name="Tewari R."/>
            <person name="Singh A.K."/>
            <person name="Gulati A."/>
        </authorList>
    </citation>
    <scope>NUCLEOTIDE SEQUENCE [LARGE SCALE GENOMIC DNA]</scope>
    <source>
        <strain evidence="2 3">IHBB 11108</strain>
    </source>
</reference>
<dbReference type="AlphaFoldDB" id="A0A0D4C0V9"/>
<evidence type="ECO:0008006" key="4">
    <source>
        <dbReference type="Google" id="ProtNLM"/>
    </source>
</evidence>
<dbReference type="Proteomes" id="UP000061839">
    <property type="component" value="Chromosome"/>
</dbReference>
<protein>
    <recommendedName>
        <fullName evidence="4">Lipoprotein</fullName>
    </recommendedName>
</protein>
<dbReference type="EMBL" id="CP011005">
    <property type="protein sequence ID" value="AJT42228.1"/>
    <property type="molecule type" value="Genomic_DNA"/>
</dbReference>
<dbReference type="OrthoDB" id="4350224at2"/>
<evidence type="ECO:0000313" key="2">
    <source>
        <dbReference type="EMBL" id="AJT42228.1"/>
    </source>
</evidence>
<dbReference type="PATRIC" id="fig|1618207.4.peg.2696"/>
<evidence type="ECO:0000313" key="3">
    <source>
        <dbReference type="Proteomes" id="UP000061839"/>
    </source>
</evidence>
<dbReference type="RefSeq" id="WP_045076029.1">
    <property type="nucleotide sequence ID" value="NZ_CP011005.1"/>
</dbReference>
<name>A0A0D4C0V9_9MICC</name>
<organism evidence="2 3">
    <name type="scientific">Psychromicrobium lacuslunae</name>
    <dbReference type="NCBI Taxonomy" id="1618207"/>
    <lineage>
        <taxon>Bacteria</taxon>
        <taxon>Bacillati</taxon>
        <taxon>Actinomycetota</taxon>
        <taxon>Actinomycetes</taxon>
        <taxon>Micrococcales</taxon>
        <taxon>Micrococcaceae</taxon>
        <taxon>Psychromicrobium</taxon>
    </lineage>
</organism>
<evidence type="ECO:0000256" key="1">
    <source>
        <dbReference type="SAM" id="MobiDB-lite"/>
    </source>
</evidence>